<evidence type="ECO:0000313" key="2">
    <source>
        <dbReference type="EMBL" id="SUE15387.1"/>
    </source>
</evidence>
<proteinExistence type="predicted"/>
<sequence>MGMRYNIGNSRGTMRRRHMILIGLILGGLVLACGTYFTIENRASEETDYVSTYTSVLPRPSAPTPIVPASPSLLFYGGTLTIGSSTADDLTTFRSRIIHAASKRGQAREQVNAVSGIRIWSFIAQMQPAPAGIDLAVIELGTNDVGRTDPTDFRGGYDAVVTNVRTTNPNAGVLCIGTWGPSAKTKRYDYEIRESCRNAGGVFVPISRLYAKPQLRGPAGALVGGQVADAFNPNAVGHEAIAAAVLEAITFG</sequence>
<dbReference type="CDD" id="cd00229">
    <property type="entry name" value="SGNH_hydrolase"/>
    <property type="match status" value="1"/>
</dbReference>
<dbReference type="PROSITE" id="PS51257">
    <property type="entry name" value="PROKAR_LIPOPROTEIN"/>
    <property type="match status" value="1"/>
</dbReference>
<keyword evidence="3" id="KW-1185">Reference proteome</keyword>
<dbReference type="EMBL" id="UGVI01000001">
    <property type="protein sequence ID" value="SUE15387.1"/>
    <property type="molecule type" value="Genomic_DNA"/>
</dbReference>
<dbReference type="InterPro" id="IPR013830">
    <property type="entry name" value="SGNH_hydro"/>
</dbReference>
<evidence type="ECO:0000259" key="1">
    <source>
        <dbReference type="Pfam" id="PF13472"/>
    </source>
</evidence>
<protein>
    <recommendedName>
        <fullName evidence="1">SGNH hydrolase-type esterase domain-containing protein</fullName>
    </recommendedName>
</protein>
<dbReference type="SUPFAM" id="SSF52266">
    <property type="entry name" value="SGNH hydrolase"/>
    <property type="match status" value="1"/>
</dbReference>
<organism evidence="2 3">
    <name type="scientific">Rhodococcus gordoniae</name>
    <dbReference type="NCBI Taxonomy" id="223392"/>
    <lineage>
        <taxon>Bacteria</taxon>
        <taxon>Bacillati</taxon>
        <taxon>Actinomycetota</taxon>
        <taxon>Actinomycetes</taxon>
        <taxon>Mycobacteriales</taxon>
        <taxon>Nocardiaceae</taxon>
        <taxon>Rhodococcus</taxon>
    </lineage>
</organism>
<gene>
    <name evidence="2" type="ORF">NCTC13296_02249</name>
</gene>
<dbReference type="AlphaFoldDB" id="A0A379LZA5"/>
<accession>A0A379LZA5</accession>
<dbReference type="InterPro" id="IPR036514">
    <property type="entry name" value="SGNH_hydro_sf"/>
</dbReference>
<feature type="domain" description="SGNH hydrolase-type esterase" evidence="1">
    <location>
        <begin position="80"/>
        <end position="240"/>
    </location>
</feature>
<dbReference type="Proteomes" id="UP000254569">
    <property type="component" value="Unassembled WGS sequence"/>
</dbReference>
<dbReference type="Pfam" id="PF13472">
    <property type="entry name" value="Lipase_GDSL_2"/>
    <property type="match status" value="1"/>
</dbReference>
<reference evidence="2 3" key="1">
    <citation type="submission" date="2018-06" db="EMBL/GenBank/DDBJ databases">
        <authorList>
            <consortium name="Pathogen Informatics"/>
            <person name="Doyle S."/>
        </authorList>
    </citation>
    <scope>NUCLEOTIDE SEQUENCE [LARGE SCALE GENOMIC DNA]</scope>
    <source>
        <strain evidence="2 3">NCTC13296</strain>
    </source>
</reference>
<dbReference type="Gene3D" id="3.40.50.1110">
    <property type="entry name" value="SGNH hydrolase"/>
    <property type="match status" value="1"/>
</dbReference>
<evidence type="ECO:0000313" key="3">
    <source>
        <dbReference type="Proteomes" id="UP000254569"/>
    </source>
</evidence>
<name>A0A379LZA5_9NOCA</name>